<dbReference type="GO" id="GO:1901135">
    <property type="term" value="P:carbohydrate derivative metabolic process"/>
    <property type="evidence" value="ECO:0007669"/>
    <property type="project" value="InterPro"/>
</dbReference>
<name>A0A2Z5FSJ0_9BACT</name>
<reference evidence="2 3" key="1">
    <citation type="journal article" date="2018" name="Front. Microbiol.">
        <title>Hydrolytic Capabilities as a Key to Environmental Success: Chitinolytic and Cellulolytic Acidobacteria From Acidic Sub-arctic Soils and Boreal Peatlands.</title>
        <authorList>
            <person name="Belova S.E."/>
            <person name="Ravin N.V."/>
            <person name="Pankratov T.A."/>
            <person name="Rakitin A.L."/>
            <person name="Ivanova A.A."/>
            <person name="Beletsky A.V."/>
            <person name="Mardanov A.V."/>
            <person name="Sinninghe Damste J.S."/>
            <person name="Dedysh S.N."/>
        </authorList>
    </citation>
    <scope>NUCLEOTIDE SEQUENCE [LARGE SCALE GENOMIC DNA]</scope>
    <source>
        <strain evidence="2 3">SBC82</strain>
    </source>
</reference>
<proteinExistence type="predicted"/>
<dbReference type="Gene3D" id="3.40.50.10490">
    <property type="entry name" value="Glucose-6-phosphate isomerase like protein, domain 1"/>
    <property type="match status" value="2"/>
</dbReference>
<dbReference type="AlphaFoldDB" id="A0A2Z5FSJ0"/>
<feature type="domain" description="SIS" evidence="1">
    <location>
        <begin position="227"/>
        <end position="379"/>
    </location>
</feature>
<dbReference type="GO" id="GO:0097367">
    <property type="term" value="F:carbohydrate derivative binding"/>
    <property type="evidence" value="ECO:0007669"/>
    <property type="project" value="InterPro"/>
</dbReference>
<dbReference type="OrthoDB" id="9779207at2"/>
<dbReference type="InterPro" id="IPR046348">
    <property type="entry name" value="SIS_dom_sf"/>
</dbReference>
<keyword evidence="3" id="KW-1185">Reference proteome</keyword>
<evidence type="ECO:0000259" key="1">
    <source>
        <dbReference type="PROSITE" id="PS51464"/>
    </source>
</evidence>
<dbReference type="EMBL" id="CP030840">
    <property type="protein sequence ID" value="AXC09789.1"/>
    <property type="molecule type" value="Genomic_DNA"/>
</dbReference>
<dbReference type="RefSeq" id="WP_114205553.1">
    <property type="nucleotide sequence ID" value="NZ_CP030840.1"/>
</dbReference>
<feature type="domain" description="SIS" evidence="1">
    <location>
        <begin position="53"/>
        <end position="208"/>
    </location>
</feature>
<dbReference type="GO" id="GO:0016853">
    <property type="term" value="F:isomerase activity"/>
    <property type="evidence" value="ECO:0007669"/>
    <property type="project" value="UniProtKB-KW"/>
</dbReference>
<organism evidence="2 3">
    <name type="scientific">Acidisarcina polymorpha</name>
    <dbReference type="NCBI Taxonomy" id="2211140"/>
    <lineage>
        <taxon>Bacteria</taxon>
        <taxon>Pseudomonadati</taxon>
        <taxon>Acidobacteriota</taxon>
        <taxon>Terriglobia</taxon>
        <taxon>Terriglobales</taxon>
        <taxon>Acidobacteriaceae</taxon>
        <taxon>Acidisarcina</taxon>
    </lineage>
</organism>
<dbReference type="InterPro" id="IPR001347">
    <property type="entry name" value="SIS_dom"/>
</dbReference>
<dbReference type="PROSITE" id="PS51464">
    <property type="entry name" value="SIS"/>
    <property type="match status" value="2"/>
</dbReference>
<keyword evidence="2" id="KW-0413">Isomerase</keyword>
<gene>
    <name evidence="2" type="ORF">ACPOL_0410</name>
</gene>
<evidence type="ECO:0000313" key="2">
    <source>
        <dbReference type="EMBL" id="AXC09789.1"/>
    </source>
</evidence>
<sequence length="396" mass="43062">MNPLMALLDLPETEKKRRGIVHTPPEIAQQPDTWAGTWGIFMERQQEIQSFLESAGIRNPPGERPTVFLIGAGTSDYIGRSLHHLLRQRWQCEVIPVPSTDLLIDFSDYILPGRPYLWISFSRSGDSPEGVAVLERGLSEHPLIHNLVVSCNADGKMIRMIEGKPNCLEIVLGAKTNDQGLAMTSSFTNMVIAGQALAHAWTAEEYQPILDAICEAGRAFLPTAAENAAELAGKDYSRACFIGSGLLAGTAQEAALKLLELTAGKIKTMSQATLALRHGPMAALDRETLLVSFLSTQSIRRHYEIDLLREVERKQLVGASVAIVGCGSTPLPQLKGTRMVAPAGQYAIPDTYRPVVDILFGQLLGLFSSLRCGLAPDAPSPNGAISRVVQPIEIYQ</sequence>
<protein>
    <submittedName>
        <fullName evidence="2">Galactosamine-6-phosphate isomerase</fullName>
    </submittedName>
</protein>
<dbReference type="Proteomes" id="UP000253606">
    <property type="component" value="Chromosome"/>
</dbReference>
<accession>A0A2Z5FSJ0</accession>
<dbReference type="KEGG" id="abas:ACPOL_0410"/>
<dbReference type="SUPFAM" id="SSF53697">
    <property type="entry name" value="SIS domain"/>
    <property type="match status" value="1"/>
</dbReference>
<evidence type="ECO:0000313" key="3">
    <source>
        <dbReference type="Proteomes" id="UP000253606"/>
    </source>
</evidence>